<dbReference type="AlphaFoldDB" id="A0A7W7ALC8"/>
<evidence type="ECO:0000313" key="3">
    <source>
        <dbReference type="Proteomes" id="UP000574769"/>
    </source>
</evidence>
<reference evidence="2 3" key="1">
    <citation type="submission" date="2020-08" db="EMBL/GenBank/DDBJ databases">
        <title>Genomic Encyclopedia of Type Strains, Phase IV (KMG-IV): sequencing the most valuable type-strain genomes for metagenomic binning, comparative biology and taxonomic classification.</title>
        <authorList>
            <person name="Goeker M."/>
        </authorList>
    </citation>
    <scope>NUCLEOTIDE SEQUENCE [LARGE SCALE GENOMIC DNA]</scope>
    <source>
        <strain evidence="2 3">DSM 15867</strain>
    </source>
</reference>
<comment type="caution">
    <text evidence="2">The sequence shown here is derived from an EMBL/GenBank/DDBJ whole genome shotgun (WGS) entry which is preliminary data.</text>
</comment>
<accession>A0A7W7ALC8</accession>
<dbReference type="RefSeq" id="WP_097352037.1">
    <property type="nucleotide sequence ID" value="NZ_JACHNY010000008.1"/>
</dbReference>
<dbReference type="Proteomes" id="UP000574769">
    <property type="component" value="Unassembled WGS sequence"/>
</dbReference>
<evidence type="ECO:0000256" key="1">
    <source>
        <dbReference type="SAM" id="MobiDB-lite"/>
    </source>
</evidence>
<organism evidence="2 3">
    <name type="scientific">Sphingomonas abaci</name>
    <dbReference type="NCBI Taxonomy" id="237611"/>
    <lineage>
        <taxon>Bacteria</taxon>
        <taxon>Pseudomonadati</taxon>
        <taxon>Pseudomonadota</taxon>
        <taxon>Alphaproteobacteria</taxon>
        <taxon>Sphingomonadales</taxon>
        <taxon>Sphingomonadaceae</taxon>
        <taxon>Sphingomonas</taxon>
    </lineage>
</organism>
<name>A0A7W7ALC8_9SPHN</name>
<sequence>MSAAAQPVEPPFDPADPACWLERGRTPAHADAIARAWRDFPDLPAQAPVEARMARGRERIAAMRVVNDAIAAETRAQREATNFAFTQAQVEQGRGDDRDIALLQGRDDYGYVWDCACRYADGWYAAHAGWPHHYPDGIPSDVPLGERRAAYDRGFTDGGGDRTDLFDAARRAFTADLRRHNLPPAPIATVTGRPLPGSWPKPSDEPRPARWSRRLVVLSANDIGGDPAWDFLDLIHAHPGSEAATIVVLTEGGFVAADRLDSGVHIHADREHLHRQLTGLVGERDYDDVLVTLQGHDLDLLDGIAGALPLTRTMERTRNTRLQQRSHLRIWLARGRCDHETMAAGHIRWGKAITGLTGRLGEFTARHVGPAPHKGHLIRVTTGDLTATGYAAPDGTPLAPEITVSSKAKLRPAIASTLRTFAAATPLMAQAVRRAA</sequence>
<dbReference type="EMBL" id="JACHNY010000008">
    <property type="protein sequence ID" value="MBB4619176.1"/>
    <property type="molecule type" value="Genomic_DNA"/>
</dbReference>
<proteinExistence type="predicted"/>
<keyword evidence="3" id="KW-1185">Reference proteome</keyword>
<protein>
    <submittedName>
        <fullName evidence="2">Uncharacterized protein</fullName>
    </submittedName>
</protein>
<evidence type="ECO:0000313" key="2">
    <source>
        <dbReference type="EMBL" id="MBB4619176.1"/>
    </source>
</evidence>
<gene>
    <name evidence="2" type="ORF">GGQ96_003329</name>
</gene>
<feature type="region of interest" description="Disordered" evidence="1">
    <location>
        <begin position="184"/>
        <end position="208"/>
    </location>
</feature>